<evidence type="ECO:0000313" key="3">
    <source>
        <dbReference type="EMBL" id="ORY93699.1"/>
    </source>
</evidence>
<keyword evidence="1" id="KW-1133">Transmembrane helix</keyword>
<keyword evidence="1" id="KW-0812">Transmembrane</keyword>
<feature type="chain" id="PRO_5012914846" evidence="2">
    <location>
        <begin position="29"/>
        <end position="130"/>
    </location>
</feature>
<protein>
    <submittedName>
        <fullName evidence="3">Uncharacterized protein</fullName>
    </submittedName>
</protein>
<comment type="caution">
    <text evidence="3">The sequence shown here is derived from an EMBL/GenBank/DDBJ whole genome shotgun (WGS) entry which is preliminary data.</text>
</comment>
<keyword evidence="2" id="KW-0732">Signal</keyword>
<sequence>MRAIFGGLGATHVFFFFFFFLEVNGAWCMESLLDHFSMRDTLAYIGAFADYMAPAYFWTNWVHKTDKICTRSFLSSTNVIAGIVTPRTVATRSIKYSFYNSKRAPPVILELIPKKGWSLIPNKPVGPIRA</sequence>
<keyword evidence="1" id="KW-0472">Membrane</keyword>
<dbReference type="Proteomes" id="UP000193648">
    <property type="component" value="Unassembled WGS sequence"/>
</dbReference>
<gene>
    <name evidence="3" type="ORF">BCR41DRAFT_376011</name>
</gene>
<feature type="transmembrane region" description="Helical" evidence="1">
    <location>
        <begin position="41"/>
        <end position="58"/>
    </location>
</feature>
<reference evidence="3 4" key="1">
    <citation type="submission" date="2016-07" db="EMBL/GenBank/DDBJ databases">
        <title>Pervasive Adenine N6-methylation of Active Genes in Fungi.</title>
        <authorList>
            <consortium name="DOE Joint Genome Institute"/>
            <person name="Mondo S.J."/>
            <person name="Dannebaum R.O."/>
            <person name="Kuo R.C."/>
            <person name="Labutti K."/>
            <person name="Haridas S."/>
            <person name="Kuo A."/>
            <person name="Salamov A."/>
            <person name="Ahrendt S.R."/>
            <person name="Lipzen A."/>
            <person name="Sullivan W."/>
            <person name="Andreopoulos W.B."/>
            <person name="Clum A."/>
            <person name="Lindquist E."/>
            <person name="Daum C."/>
            <person name="Ramamoorthy G.K."/>
            <person name="Gryganskyi A."/>
            <person name="Culley D."/>
            <person name="Magnuson J.K."/>
            <person name="James T.Y."/>
            <person name="O'Malley M.A."/>
            <person name="Stajich J.E."/>
            <person name="Spatafora J.W."/>
            <person name="Visel A."/>
            <person name="Grigoriev I.V."/>
        </authorList>
    </citation>
    <scope>NUCLEOTIDE SEQUENCE [LARGE SCALE GENOMIC DNA]</scope>
    <source>
        <strain evidence="3 4">NRRL 3116</strain>
    </source>
</reference>
<dbReference type="GeneID" id="33568848"/>
<name>A0A1Y2G6Q9_9FUNG</name>
<keyword evidence="4" id="KW-1185">Reference proteome</keyword>
<dbReference type="AlphaFoldDB" id="A0A1Y2G6Q9"/>
<evidence type="ECO:0000313" key="4">
    <source>
        <dbReference type="Proteomes" id="UP000193648"/>
    </source>
</evidence>
<accession>A0A1Y2G6Q9</accession>
<evidence type="ECO:0000256" key="2">
    <source>
        <dbReference type="SAM" id="SignalP"/>
    </source>
</evidence>
<dbReference type="RefSeq" id="XP_021875194.1">
    <property type="nucleotide sequence ID" value="XM_022027005.1"/>
</dbReference>
<feature type="signal peptide" evidence="2">
    <location>
        <begin position="1"/>
        <end position="28"/>
    </location>
</feature>
<dbReference type="EMBL" id="MCFF01000092">
    <property type="protein sequence ID" value="ORY93699.1"/>
    <property type="molecule type" value="Genomic_DNA"/>
</dbReference>
<dbReference type="InParanoid" id="A0A1Y2G6Q9"/>
<proteinExistence type="predicted"/>
<evidence type="ECO:0000256" key="1">
    <source>
        <dbReference type="SAM" id="Phobius"/>
    </source>
</evidence>
<organism evidence="3 4">
    <name type="scientific">Lobosporangium transversale</name>
    <dbReference type="NCBI Taxonomy" id="64571"/>
    <lineage>
        <taxon>Eukaryota</taxon>
        <taxon>Fungi</taxon>
        <taxon>Fungi incertae sedis</taxon>
        <taxon>Mucoromycota</taxon>
        <taxon>Mortierellomycotina</taxon>
        <taxon>Mortierellomycetes</taxon>
        <taxon>Mortierellales</taxon>
        <taxon>Mortierellaceae</taxon>
        <taxon>Lobosporangium</taxon>
    </lineage>
</organism>